<dbReference type="InterPro" id="IPR014017">
    <property type="entry name" value="DNA_helicase_UvrD-like_C"/>
</dbReference>
<feature type="region of interest" description="Disordered" evidence="5">
    <location>
        <begin position="170"/>
        <end position="204"/>
    </location>
</feature>
<dbReference type="SUPFAM" id="SSF52540">
    <property type="entry name" value="P-loop containing nucleoside triphosphate hydrolases"/>
    <property type="match status" value="1"/>
</dbReference>
<dbReference type="GO" id="GO:0000725">
    <property type="term" value="P:recombinational repair"/>
    <property type="evidence" value="ECO:0007669"/>
    <property type="project" value="TreeGrafter"/>
</dbReference>
<dbReference type="GO" id="GO:0003677">
    <property type="term" value="F:DNA binding"/>
    <property type="evidence" value="ECO:0007669"/>
    <property type="project" value="InterPro"/>
</dbReference>
<sequence length="204" mass="22649">PEPSVKPEPQEYSLDDFGPDDDLGPDGEEYSHYKADPVTEFLEYCALCSNQKELEEAEGGKVTIATIHSAKGLEWPCVFIATCNEGVIPHSRCDDIEEEGRLLYVAMTRSKFLLYCISLKQRDDWGQRRTQTPSRFLSGMEKDVYTTSPPDWNASLRSMLATTINRPIPDEDIDAGGISSQQKKAPGSQSSGIDIRFGVHGSRA</sequence>
<dbReference type="EMBL" id="JAEPRD010000158">
    <property type="protein sequence ID" value="KAG2195913.1"/>
    <property type="molecule type" value="Genomic_DNA"/>
</dbReference>
<feature type="non-terminal residue" evidence="7">
    <location>
        <position position="204"/>
    </location>
</feature>
<reference evidence="7" key="1">
    <citation type="submission" date="2020-12" db="EMBL/GenBank/DDBJ databases">
        <title>Metabolic potential, ecology and presence of endohyphal bacteria is reflected in genomic diversity of Mucoromycotina.</title>
        <authorList>
            <person name="Muszewska A."/>
            <person name="Okrasinska A."/>
            <person name="Steczkiewicz K."/>
            <person name="Drgas O."/>
            <person name="Orlowska M."/>
            <person name="Perlinska-Lenart U."/>
            <person name="Aleksandrzak-Piekarczyk T."/>
            <person name="Szatraj K."/>
            <person name="Zielenkiewicz U."/>
            <person name="Pilsyk S."/>
            <person name="Malc E."/>
            <person name="Mieczkowski P."/>
            <person name="Kruszewska J.S."/>
            <person name="Biernat P."/>
            <person name="Pawlowska J."/>
        </authorList>
    </citation>
    <scope>NUCLEOTIDE SEQUENCE</scope>
    <source>
        <strain evidence="7">WA0000017839</strain>
    </source>
</reference>
<organism evidence="7 8">
    <name type="scientific">Mucor saturninus</name>
    <dbReference type="NCBI Taxonomy" id="64648"/>
    <lineage>
        <taxon>Eukaryota</taxon>
        <taxon>Fungi</taxon>
        <taxon>Fungi incertae sedis</taxon>
        <taxon>Mucoromycota</taxon>
        <taxon>Mucoromycotina</taxon>
        <taxon>Mucoromycetes</taxon>
        <taxon>Mucorales</taxon>
        <taxon>Mucorineae</taxon>
        <taxon>Mucoraceae</taxon>
        <taxon>Mucor</taxon>
    </lineage>
</organism>
<evidence type="ECO:0000313" key="8">
    <source>
        <dbReference type="Proteomes" id="UP000603453"/>
    </source>
</evidence>
<dbReference type="GO" id="GO:0005634">
    <property type="term" value="C:nucleus"/>
    <property type="evidence" value="ECO:0007669"/>
    <property type="project" value="TreeGrafter"/>
</dbReference>
<keyword evidence="4" id="KW-0067">ATP-binding</keyword>
<evidence type="ECO:0000256" key="2">
    <source>
        <dbReference type="ARBA" id="ARBA00022801"/>
    </source>
</evidence>
<dbReference type="OrthoDB" id="2289590at2759"/>
<evidence type="ECO:0000256" key="4">
    <source>
        <dbReference type="ARBA" id="ARBA00022840"/>
    </source>
</evidence>
<dbReference type="InterPro" id="IPR027417">
    <property type="entry name" value="P-loop_NTPase"/>
</dbReference>
<evidence type="ECO:0000313" key="7">
    <source>
        <dbReference type="EMBL" id="KAG2195913.1"/>
    </source>
</evidence>
<dbReference type="GO" id="GO:0005524">
    <property type="term" value="F:ATP binding"/>
    <property type="evidence" value="ECO:0007669"/>
    <property type="project" value="UniProtKB-KW"/>
</dbReference>
<feature type="compositionally biased region" description="Polar residues" evidence="5">
    <location>
        <begin position="178"/>
        <end position="192"/>
    </location>
</feature>
<dbReference type="GO" id="GO:0016787">
    <property type="term" value="F:hydrolase activity"/>
    <property type="evidence" value="ECO:0007669"/>
    <property type="project" value="UniProtKB-KW"/>
</dbReference>
<evidence type="ECO:0000259" key="6">
    <source>
        <dbReference type="Pfam" id="PF13361"/>
    </source>
</evidence>
<protein>
    <recommendedName>
        <fullName evidence="6">UvrD-like helicase C-terminal domain-containing protein</fullName>
    </recommendedName>
</protein>
<keyword evidence="8" id="KW-1185">Reference proteome</keyword>
<proteinExistence type="predicted"/>
<feature type="compositionally biased region" description="Acidic residues" evidence="5">
    <location>
        <begin position="13"/>
        <end position="28"/>
    </location>
</feature>
<dbReference type="Proteomes" id="UP000603453">
    <property type="component" value="Unassembled WGS sequence"/>
</dbReference>
<evidence type="ECO:0000256" key="3">
    <source>
        <dbReference type="ARBA" id="ARBA00022806"/>
    </source>
</evidence>
<dbReference type="Gene3D" id="3.40.50.300">
    <property type="entry name" value="P-loop containing nucleotide triphosphate hydrolases"/>
    <property type="match status" value="1"/>
</dbReference>
<name>A0A8H7QQN3_9FUNG</name>
<comment type="caution">
    <text evidence="7">The sequence shown here is derived from an EMBL/GenBank/DDBJ whole genome shotgun (WGS) entry which is preliminary data.</text>
</comment>
<keyword evidence="2" id="KW-0378">Hydrolase</keyword>
<feature type="region of interest" description="Disordered" evidence="5">
    <location>
        <begin position="1"/>
        <end position="30"/>
    </location>
</feature>
<dbReference type="Pfam" id="PF13361">
    <property type="entry name" value="UvrD_C"/>
    <property type="match status" value="1"/>
</dbReference>
<keyword evidence="1" id="KW-0547">Nucleotide-binding</keyword>
<evidence type="ECO:0000256" key="5">
    <source>
        <dbReference type="SAM" id="MobiDB-lite"/>
    </source>
</evidence>
<dbReference type="InterPro" id="IPR000212">
    <property type="entry name" value="DNA_helicase_UvrD/REP"/>
</dbReference>
<accession>A0A8H7QQN3</accession>
<dbReference type="PANTHER" id="PTHR11070:SF2">
    <property type="entry name" value="ATP-DEPENDENT DNA HELICASE SRS2"/>
    <property type="match status" value="1"/>
</dbReference>
<dbReference type="AlphaFoldDB" id="A0A8H7QQN3"/>
<gene>
    <name evidence="7" type="ORF">INT47_002686</name>
</gene>
<dbReference type="GO" id="GO:0043138">
    <property type="term" value="F:3'-5' DNA helicase activity"/>
    <property type="evidence" value="ECO:0007669"/>
    <property type="project" value="TreeGrafter"/>
</dbReference>
<feature type="domain" description="UvrD-like helicase C-terminal" evidence="6">
    <location>
        <begin position="33"/>
        <end position="120"/>
    </location>
</feature>
<dbReference type="PANTHER" id="PTHR11070">
    <property type="entry name" value="UVRD / RECB / PCRA DNA HELICASE FAMILY MEMBER"/>
    <property type="match status" value="1"/>
</dbReference>
<keyword evidence="3" id="KW-0347">Helicase</keyword>
<feature type="non-terminal residue" evidence="7">
    <location>
        <position position="1"/>
    </location>
</feature>
<evidence type="ECO:0000256" key="1">
    <source>
        <dbReference type="ARBA" id="ARBA00022741"/>
    </source>
</evidence>